<evidence type="ECO:0000313" key="1">
    <source>
        <dbReference type="EMBL" id="KAA8914807.1"/>
    </source>
</evidence>
<keyword evidence="2" id="KW-1185">Reference proteome</keyword>
<dbReference type="InParanoid" id="A0A5J5FBV2"/>
<gene>
    <name evidence="1" type="ORF">FN846DRAFT_756144</name>
</gene>
<comment type="caution">
    <text evidence="1">The sequence shown here is derived from an EMBL/GenBank/DDBJ whole genome shotgun (WGS) entry which is preliminary data.</text>
</comment>
<dbReference type="Proteomes" id="UP000326924">
    <property type="component" value="Unassembled WGS sequence"/>
</dbReference>
<dbReference type="AlphaFoldDB" id="A0A5J5FBV2"/>
<evidence type="ECO:0000313" key="2">
    <source>
        <dbReference type="Proteomes" id="UP000326924"/>
    </source>
</evidence>
<evidence type="ECO:0008006" key="3">
    <source>
        <dbReference type="Google" id="ProtNLM"/>
    </source>
</evidence>
<proteinExistence type="predicted"/>
<sequence length="132" mass="15309">MLLVRLAHPKRLADLHLEFGWRPELVSRIAKEVIEKHGHLVNFLPNILRVTPNQTSEGLNEFVRYAKGVPLKNCWSFVETIRPIAQPTKRQRTTFNGHKRVHTLKCHAVVTPDGIVAHLFGPVERRRHDKYL</sequence>
<organism evidence="1 2">
    <name type="scientific">Sphaerosporella brunnea</name>
    <dbReference type="NCBI Taxonomy" id="1250544"/>
    <lineage>
        <taxon>Eukaryota</taxon>
        <taxon>Fungi</taxon>
        <taxon>Dikarya</taxon>
        <taxon>Ascomycota</taxon>
        <taxon>Pezizomycotina</taxon>
        <taxon>Pezizomycetes</taxon>
        <taxon>Pezizales</taxon>
        <taxon>Pyronemataceae</taxon>
        <taxon>Sphaerosporella</taxon>
    </lineage>
</organism>
<feature type="non-terminal residue" evidence="1">
    <location>
        <position position="132"/>
    </location>
</feature>
<reference evidence="1 2" key="1">
    <citation type="submission" date="2019-09" db="EMBL/GenBank/DDBJ databases">
        <title>Draft genome of the ectomycorrhizal ascomycete Sphaerosporella brunnea.</title>
        <authorList>
            <consortium name="DOE Joint Genome Institute"/>
            <person name="Benucci G.M."/>
            <person name="Marozzi G."/>
            <person name="Antonielli L."/>
            <person name="Sanchez S."/>
            <person name="Marco P."/>
            <person name="Wang X."/>
            <person name="Falini L.B."/>
            <person name="Barry K."/>
            <person name="Haridas S."/>
            <person name="Lipzen A."/>
            <person name="Labutti K."/>
            <person name="Grigoriev I.V."/>
            <person name="Murat C."/>
            <person name="Martin F."/>
            <person name="Albertini E."/>
            <person name="Donnini D."/>
            <person name="Bonito G."/>
        </authorList>
    </citation>
    <scope>NUCLEOTIDE SEQUENCE [LARGE SCALE GENOMIC DNA]</scope>
    <source>
        <strain evidence="1 2">Sb_GMNB300</strain>
    </source>
</reference>
<protein>
    <recommendedName>
        <fullName evidence="3">DDE Tnp4 domain-containing protein</fullName>
    </recommendedName>
</protein>
<accession>A0A5J5FBV2</accession>
<dbReference type="EMBL" id="VXIS01000002">
    <property type="protein sequence ID" value="KAA8914807.1"/>
    <property type="molecule type" value="Genomic_DNA"/>
</dbReference>
<name>A0A5J5FBV2_9PEZI</name>
<dbReference type="OrthoDB" id="5401177at2759"/>